<evidence type="ECO:0000313" key="1">
    <source>
        <dbReference type="EMBL" id="ARD22618.1"/>
    </source>
</evidence>
<organism evidence="1 2">
    <name type="scientific">Shewanella japonica</name>
    <dbReference type="NCBI Taxonomy" id="93973"/>
    <lineage>
        <taxon>Bacteria</taxon>
        <taxon>Pseudomonadati</taxon>
        <taxon>Pseudomonadota</taxon>
        <taxon>Gammaproteobacteria</taxon>
        <taxon>Alteromonadales</taxon>
        <taxon>Shewanellaceae</taxon>
        <taxon>Shewanella</taxon>
    </lineage>
</organism>
<dbReference type="Proteomes" id="UP000191820">
    <property type="component" value="Chromosome"/>
</dbReference>
<reference evidence="1 2" key="1">
    <citation type="submission" date="2017-03" db="EMBL/GenBank/DDBJ databases">
        <title>Genome sequencing of Shewanella japonica KCTC 22435.</title>
        <authorList>
            <person name="Kim K.M."/>
        </authorList>
    </citation>
    <scope>NUCLEOTIDE SEQUENCE [LARGE SCALE GENOMIC DNA]</scope>
    <source>
        <strain evidence="1 2">KCTC 22435</strain>
    </source>
</reference>
<keyword evidence="2" id="KW-1185">Reference proteome</keyword>
<dbReference type="Pfam" id="PF06080">
    <property type="entry name" value="DUF938"/>
    <property type="match status" value="1"/>
</dbReference>
<proteinExistence type="predicted"/>
<dbReference type="SUPFAM" id="SSF53335">
    <property type="entry name" value="S-adenosyl-L-methionine-dependent methyltransferases"/>
    <property type="match status" value="1"/>
</dbReference>
<protein>
    <recommendedName>
        <fullName evidence="3">Methylase</fullName>
    </recommendedName>
</protein>
<accession>A0ABM6JM25</accession>
<gene>
    <name evidence="1" type="ORF">SJ2017_2328</name>
</gene>
<dbReference type="PANTHER" id="PTHR20974">
    <property type="entry name" value="UPF0585 PROTEIN CG18661"/>
    <property type="match status" value="1"/>
</dbReference>
<name>A0ABM6JM25_9GAMM</name>
<dbReference type="EMBL" id="CP020472">
    <property type="protein sequence ID" value="ARD22618.1"/>
    <property type="molecule type" value="Genomic_DNA"/>
</dbReference>
<dbReference type="PANTHER" id="PTHR20974:SF0">
    <property type="entry name" value="UPF0585 PROTEIN CG18661"/>
    <property type="match status" value="1"/>
</dbReference>
<sequence>MQPWPQALNESEIDAVFTANTLHIMSQAMVNAFFNQIGKQISQDAALIIYGPFNYKGRYTSESNESFDQWLKENNPESGIRDIEWIETLVTEQGFKLQHDFAMPANNRLLHFSR</sequence>
<evidence type="ECO:0000313" key="2">
    <source>
        <dbReference type="Proteomes" id="UP000191820"/>
    </source>
</evidence>
<evidence type="ECO:0008006" key="3">
    <source>
        <dbReference type="Google" id="ProtNLM"/>
    </source>
</evidence>
<dbReference type="InterPro" id="IPR010342">
    <property type="entry name" value="DUF938"/>
</dbReference>
<dbReference type="InterPro" id="IPR029063">
    <property type="entry name" value="SAM-dependent_MTases_sf"/>
</dbReference>